<dbReference type="RefSeq" id="XP_020428097.1">
    <property type="nucleotide sequence ID" value="XM_020581310.1"/>
</dbReference>
<keyword evidence="2" id="KW-0812">Transmembrane</keyword>
<dbReference type="PANTHER" id="PTHR31341">
    <property type="entry name" value="IPT/TIG DOMAIN-CONTAINING PROTEIN-RELATED-RELATED"/>
    <property type="match status" value="1"/>
</dbReference>
<feature type="chain" id="PRO_5003041963" description="IPT/TIG domain-containing protein" evidence="3">
    <location>
        <begin position="21"/>
        <end position="2057"/>
    </location>
</feature>
<dbReference type="OMA" id="NEECTAP"/>
<feature type="domain" description="IPT/TIG" evidence="4">
    <location>
        <begin position="1562"/>
        <end position="1655"/>
    </location>
</feature>
<feature type="transmembrane region" description="Helical" evidence="2">
    <location>
        <begin position="2016"/>
        <end position="2040"/>
    </location>
</feature>
<keyword evidence="2" id="KW-0472">Membrane</keyword>
<sequence length="2057" mass="218812">MVVQKQSFFVLFVLFSLAIAVPTQWTTNNHYYDVVTISATSNSDMLTKIAALPTTGVLAGYTPTWGSFQTVEEYNFVKTKLMTGTTGYISVGVGRGPSNYLWSYISGPEKGLLSYDSFHDICPGYCNYEFSQPEPQDESNVAIYLATNKFHSVSITTTTSVFIEYVPTNEPAIEPASTAGSLVIVNMNNYFSNLAKIQFTITPPGATAPITLSFTTVNSSTAMVNVPAGSGISTFVITDTIKTYTNTNYKYKNPFGSVVYQPTSGNLLTITGENFGNSVLALSVSLSTSNDICTNIKILQPHTAISCTMPFVPSSSKKLLPLTLQVNNQQTTSVIVGIYDNDNVRVVRLNPSPASYYQYYLLSEEITRTIDGYVRYFGQPGSQKQLDLLKNTQVFSGTGLQSRFSVAIVSSKLLSYWGPLSDSVVVAGNGVCDLSKGLYCPSGSLGVSAAKYVYYDFSSSYQTATGFEVLYGMWINYGVDPTISDISPKLLNTSGGSFNLNMPSGAGFQYSNRQLAINNVNVTASFALYNFTTLTVTAPAGTGIAKDSNLYIDKFKLSNFKVGYYPPYISSVTNKPSTNGDTIIINGVNLGNNANVVTVTVGGNPCNNVAISTAHFAISCKIDAGVGTGLQVYVYVDSQKSNLLTLDYAPPTISNIVQTGNQLTVMGTNFGVMASNIKVNTPVNIDVNANPTAGISQNVTINLPFDTRNGLFYVTVGGQKSSGYQFNLIPSITSVGPLASSLGGTQMVILGSFLQSTRQDNSNANVTVVFGSGECTGAYSQASTVITLYCAAPKGTGKNLTAQVYIDNVASNVLTQFSYLPPKISTFMQVGTVATIAGDNFGEDFHVASISFNNKPAVPATSMHLTRDSIIVPIPLDSQNGQIVAFINGQQSDPFNFQLYPDILTASLIPTVGGEMVFTGNFFNPTNFSGSPLTLKVTVENNLCTNPTINQTGTIVCQAPAGTGANVTAEITIDGFMDDFQVSYIAPSIGEVQVSTTNITIPGTNFGPDLSVITVHLQTANGDQSIAANTLSNGVNQIVTINNIPDDTLNGNLFITVDYQNSNSQPYTLIPTVVSSTTSPTAGGQIRISGTHLTAERADGSDTEVSVSVGGKPCSNPVVDQFDTILCEVPAGTGVNNDLSVTIDNSQSNIIPFAYVAPTIASWSQNGVSVTINGANLGSNPSVSGINLGMTHSPVTSANDVSVVAPLPTFAQSGKISVSIDSQTSNELDIVLSPILESITSTSTAGGSITIQGSYLNSQRQNKTGTSVAVQFLGSINEECTAPYFLDHDLMYTYLVCQAPAGSGKNIEVKVTIDGMSDTIGFSYGAPTLINVTVSNKNFVTLNGTNFGNDNTLVKVALNSQNIDTFTLVSSNIITFQAPSSSVNGLVIVTVDERSTNGQYASFYPIISTVTQSATQGSEIIITGTFLNQFSTGGRPTNTIISVDSVNCTGIKWTASNNQQVVCTAPAGTGVGHHVTVSIESLSSNTIFLDYLPPAISSISQNIDDISISGTNFGTSVSKVSISAGYTVKSVIDNLIVATLNSNSKNGQIAVTVDTQISNTSLLQIQPILTNVNSVSPYGGSVTISGRYLNTKNSDNQETTISITIGGLNCQFTNAPVDGSSFACTLGQQSMSSANVNVTIDGKSGSYQYSSLSPVVLSSSQLFYQVGGVITVGGTYFIEPLTVQVEGVACSNPTLISSTSLTCNYNSSVAQPNNTLLTVQVQSGSLQASADIFSYLQDTCEDGCGDGQCINGFCQCNEGVAGSNCDVEYDQRVVPKVDAKSAQFISNITFNAILAGAKEVDASGATIHLWNFNDTAMTWNVINTTENDQYIRTVNQGSFSAPNPIIVEVETTTWKQETIAPFVGQDLVFPLNSFSHKVRISNVTFANPQNSLVVIYKATYPSLIVDDCEESQAEVESLQNSLTKTLKSLTIDTPFGALVASFSNRLIRDHIHYILDIQTVQDNTTFPDSEGESSVSIALNIPNFTDHIIYDPIFVSYSKTDAVHRNCNSSKKNRNWVIPVAVVLSIVGAALLAGLGYFIYKRKKNASMKRMVQMDLH</sequence>
<evidence type="ECO:0000256" key="2">
    <source>
        <dbReference type="SAM" id="Phobius"/>
    </source>
</evidence>
<dbReference type="Pfam" id="PF01833">
    <property type="entry name" value="TIG"/>
    <property type="match status" value="9"/>
</dbReference>
<evidence type="ECO:0000259" key="4">
    <source>
        <dbReference type="SMART" id="SM00429"/>
    </source>
</evidence>
<dbReference type="InterPro" id="IPR052014">
    <property type="entry name" value="Dictyostelium_Tiger"/>
</dbReference>
<protein>
    <recommendedName>
        <fullName evidence="4">IPT/TIG domain-containing protein</fullName>
    </recommendedName>
</protein>
<feature type="signal peptide" evidence="3">
    <location>
        <begin position="1"/>
        <end position="20"/>
    </location>
</feature>
<evidence type="ECO:0000256" key="3">
    <source>
        <dbReference type="SAM" id="SignalP"/>
    </source>
</evidence>
<dbReference type="InterPro" id="IPR014756">
    <property type="entry name" value="Ig_E-set"/>
</dbReference>
<evidence type="ECO:0000313" key="5">
    <source>
        <dbReference type="EMBL" id="EFA75963.1"/>
    </source>
</evidence>
<gene>
    <name evidence="5" type="ORF">PPL_10539</name>
</gene>
<proteinExistence type="predicted"/>
<feature type="domain" description="IPT/TIG" evidence="4">
    <location>
        <begin position="729"/>
        <end position="820"/>
    </location>
</feature>
<dbReference type="CDD" id="cd00603">
    <property type="entry name" value="IPT_PCSR"/>
    <property type="match status" value="1"/>
</dbReference>
<name>D3BRD1_HETP5</name>
<evidence type="ECO:0000256" key="1">
    <source>
        <dbReference type="ARBA" id="ARBA00023180"/>
    </source>
</evidence>
<dbReference type="InParanoid" id="D3BRD1"/>
<accession>D3BRD1</accession>
<dbReference type="InterPro" id="IPR002909">
    <property type="entry name" value="IPT_dom"/>
</dbReference>
<feature type="domain" description="IPT/TIG" evidence="4">
    <location>
        <begin position="1404"/>
        <end position="1492"/>
    </location>
</feature>
<dbReference type="EMBL" id="ADBJ01000050">
    <property type="protein sequence ID" value="EFA75963.1"/>
    <property type="molecule type" value="Genomic_DNA"/>
</dbReference>
<feature type="domain" description="IPT/TIG" evidence="4">
    <location>
        <begin position="900"/>
        <end position="985"/>
    </location>
</feature>
<feature type="domain" description="IPT/TIG" evidence="4">
    <location>
        <begin position="1068"/>
        <end position="1156"/>
    </location>
</feature>
<keyword evidence="1" id="KW-0325">Glycoprotein</keyword>
<dbReference type="Proteomes" id="UP000001396">
    <property type="component" value="Unassembled WGS sequence"/>
</dbReference>
<reference evidence="5 6" key="1">
    <citation type="journal article" date="2011" name="Genome Res.">
        <title>Phylogeny-wide analysis of social amoeba genomes highlights ancient origins for complex intercellular communication.</title>
        <authorList>
            <person name="Heidel A.J."/>
            <person name="Lawal H.M."/>
            <person name="Felder M."/>
            <person name="Schilde C."/>
            <person name="Helps N.R."/>
            <person name="Tunggal B."/>
            <person name="Rivero F."/>
            <person name="John U."/>
            <person name="Schleicher M."/>
            <person name="Eichinger L."/>
            <person name="Platzer M."/>
            <person name="Noegel A.A."/>
            <person name="Schaap P."/>
            <person name="Gloeckner G."/>
        </authorList>
    </citation>
    <scope>NUCLEOTIDE SEQUENCE [LARGE SCALE GENOMIC DNA]</scope>
    <source>
        <strain evidence="6">ATCC 26659 / Pp 5 / PN500</strain>
    </source>
</reference>
<dbReference type="SMART" id="SM00429">
    <property type="entry name" value="IPT"/>
    <property type="match status" value="5"/>
</dbReference>
<organism evidence="5 6">
    <name type="scientific">Heterostelium pallidum (strain ATCC 26659 / Pp 5 / PN500)</name>
    <name type="common">Cellular slime mold</name>
    <name type="synonym">Polysphondylium pallidum</name>
    <dbReference type="NCBI Taxonomy" id="670386"/>
    <lineage>
        <taxon>Eukaryota</taxon>
        <taxon>Amoebozoa</taxon>
        <taxon>Evosea</taxon>
        <taxon>Eumycetozoa</taxon>
        <taxon>Dictyostelia</taxon>
        <taxon>Acytosteliales</taxon>
        <taxon>Acytosteliaceae</taxon>
        <taxon>Heterostelium</taxon>
    </lineage>
</organism>
<dbReference type="Gene3D" id="2.60.40.10">
    <property type="entry name" value="Immunoglobulins"/>
    <property type="match status" value="9"/>
</dbReference>
<dbReference type="InterPro" id="IPR013783">
    <property type="entry name" value="Ig-like_fold"/>
</dbReference>
<keyword evidence="3" id="KW-0732">Signal</keyword>
<comment type="caution">
    <text evidence="5">The sequence shown here is derived from an EMBL/GenBank/DDBJ whole genome shotgun (WGS) entry which is preliminary data.</text>
</comment>
<evidence type="ECO:0000313" key="6">
    <source>
        <dbReference type="Proteomes" id="UP000001396"/>
    </source>
</evidence>
<keyword evidence="6" id="KW-1185">Reference proteome</keyword>
<keyword evidence="2" id="KW-1133">Transmembrane helix</keyword>
<dbReference type="GeneID" id="31366008"/>
<dbReference type="SUPFAM" id="SSF81296">
    <property type="entry name" value="E set domains"/>
    <property type="match status" value="6"/>
</dbReference>